<protein>
    <submittedName>
        <fullName evidence="2">Uncharacterized protein</fullName>
    </submittedName>
</protein>
<accession>A0A0L0DM30</accession>
<sequence>MAALKRTSNFRKRRRSVLEEDDVPEYPGGSSTGLTLELGELNLGTSLVEPRSPRRRRTTAGASLDISDDDEEATGGDRNGGADVESRFDADAEFGFSQSQGSCPMDMTAFSPERGSGLAPVAEEPEAVRPQPVVADTPQLARLPSLSAEVNTTCILVYGLVFAVPLKKLLGRPQPVEGALQSVRRTRSGRVFFGESDDVHRYWMNKWLRANGVKRPERLSFAKREKKLRALKVEVGEWGDTTHGEHGTYIALYTHSYTFHDPKAWDWRLCAKVEAMTKAKALGKLTAFCAEFGLTAAAPAWHTVGYRW</sequence>
<organism evidence="2 3">
    <name type="scientific">Thecamonas trahens ATCC 50062</name>
    <dbReference type="NCBI Taxonomy" id="461836"/>
    <lineage>
        <taxon>Eukaryota</taxon>
        <taxon>Apusozoa</taxon>
        <taxon>Apusomonadida</taxon>
        <taxon>Apusomonadidae</taxon>
        <taxon>Thecamonas</taxon>
    </lineage>
</organism>
<evidence type="ECO:0000313" key="2">
    <source>
        <dbReference type="EMBL" id="KNC53076.1"/>
    </source>
</evidence>
<proteinExistence type="predicted"/>
<feature type="compositionally biased region" description="Low complexity" evidence="1">
    <location>
        <begin position="28"/>
        <end position="47"/>
    </location>
</feature>
<dbReference type="Proteomes" id="UP000054408">
    <property type="component" value="Unassembled WGS sequence"/>
</dbReference>
<keyword evidence="3" id="KW-1185">Reference proteome</keyword>
<evidence type="ECO:0000313" key="3">
    <source>
        <dbReference type="Proteomes" id="UP000054408"/>
    </source>
</evidence>
<dbReference type="EMBL" id="GL349478">
    <property type="protein sequence ID" value="KNC53076.1"/>
    <property type="molecule type" value="Genomic_DNA"/>
</dbReference>
<evidence type="ECO:0000256" key="1">
    <source>
        <dbReference type="SAM" id="MobiDB-lite"/>
    </source>
</evidence>
<dbReference type="GeneID" id="25567851"/>
<feature type="region of interest" description="Disordered" evidence="1">
    <location>
        <begin position="1"/>
        <end position="84"/>
    </location>
</feature>
<reference evidence="2 3" key="1">
    <citation type="submission" date="2010-05" db="EMBL/GenBank/DDBJ databases">
        <title>The Genome Sequence of Thecamonas trahens ATCC 50062.</title>
        <authorList>
            <consortium name="The Broad Institute Genome Sequencing Platform"/>
            <person name="Russ C."/>
            <person name="Cuomo C."/>
            <person name="Shea T."/>
            <person name="Young S.K."/>
            <person name="Zeng Q."/>
            <person name="Koehrsen M."/>
            <person name="Haas B."/>
            <person name="Borodovsky M."/>
            <person name="Guigo R."/>
            <person name="Alvarado L."/>
            <person name="Berlin A."/>
            <person name="Bochicchio J."/>
            <person name="Borenstein D."/>
            <person name="Chapman S."/>
            <person name="Chen Z."/>
            <person name="Freedman E."/>
            <person name="Gellesch M."/>
            <person name="Goldberg J."/>
            <person name="Griggs A."/>
            <person name="Gujja S."/>
            <person name="Heilman E."/>
            <person name="Heiman D."/>
            <person name="Hepburn T."/>
            <person name="Howarth C."/>
            <person name="Jen D."/>
            <person name="Larson L."/>
            <person name="Mehta T."/>
            <person name="Park D."/>
            <person name="Pearson M."/>
            <person name="Roberts A."/>
            <person name="Saif S."/>
            <person name="Shenoy N."/>
            <person name="Sisk P."/>
            <person name="Stolte C."/>
            <person name="Sykes S."/>
            <person name="Thomson T."/>
            <person name="Walk T."/>
            <person name="White J."/>
            <person name="Yandava C."/>
            <person name="Burger G."/>
            <person name="Gray M.W."/>
            <person name="Holland P.W.H."/>
            <person name="King N."/>
            <person name="Lang F.B.F."/>
            <person name="Roger A.J."/>
            <person name="Ruiz-Trillo I."/>
            <person name="Lander E."/>
            <person name="Nusbaum C."/>
        </authorList>
    </citation>
    <scope>NUCLEOTIDE SEQUENCE [LARGE SCALE GENOMIC DNA]</scope>
    <source>
        <strain evidence="2 3">ATCC 50062</strain>
    </source>
</reference>
<dbReference type="RefSeq" id="XP_013754750.1">
    <property type="nucleotide sequence ID" value="XM_013899296.1"/>
</dbReference>
<dbReference type="AlphaFoldDB" id="A0A0L0DM30"/>
<gene>
    <name evidence="2" type="ORF">AMSG_09376</name>
</gene>
<name>A0A0L0DM30_THETB</name>